<keyword evidence="1" id="KW-1133">Transmembrane helix</keyword>
<evidence type="ECO:0000313" key="2">
    <source>
        <dbReference type="EMBL" id="USS93122.1"/>
    </source>
</evidence>
<reference evidence="2" key="1">
    <citation type="submission" date="2022-05" db="EMBL/GenBank/DDBJ databases">
        <authorList>
            <person name="Oliphant S.A."/>
            <person name="Watson-Haigh N.S."/>
            <person name="Sumby K.M."/>
            <person name="Gardner J.M."/>
            <person name="Jiranek V."/>
        </authorList>
    </citation>
    <scope>NUCLEOTIDE SEQUENCE</scope>
    <source>
        <strain evidence="2">Ru20-1</strain>
    </source>
</reference>
<dbReference type="Proteomes" id="UP001057532">
    <property type="component" value="Chromosome"/>
</dbReference>
<protein>
    <recommendedName>
        <fullName evidence="4">Integral membrane protein</fullName>
    </recommendedName>
</protein>
<name>A0ABY5C439_9LACO</name>
<feature type="transmembrane region" description="Helical" evidence="1">
    <location>
        <begin position="118"/>
        <end position="137"/>
    </location>
</feature>
<keyword evidence="1" id="KW-0472">Membrane</keyword>
<dbReference type="SUPFAM" id="SSF158560">
    <property type="entry name" value="BH3980-like"/>
    <property type="match status" value="1"/>
</dbReference>
<sequence>MKIRQLRQQNADLQQRLTPANQRYYQSLLLYVRFFSFFIHKTEIESQLLAILYQILDGQAQGQTAAKTLGRNPKMLAYQITQAHKISNKSLWHLLGMITVIIIIAICVPVLLIPNLQLNLGSFALAIAYLWLFGWIVTRPWMLKFFLRLPTWGSIVLTVFLWVLFFYPLILLPIISKTTAPPIGGSRLIRFLVLALIIVIGLGIYLYQTHTKADK</sequence>
<proteinExistence type="predicted"/>
<evidence type="ECO:0000256" key="1">
    <source>
        <dbReference type="SAM" id="Phobius"/>
    </source>
</evidence>
<accession>A0ABY5C439</accession>
<gene>
    <name evidence="2" type="ORF">M8332_05880</name>
</gene>
<feature type="transmembrane region" description="Helical" evidence="1">
    <location>
        <begin position="91"/>
        <end position="112"/>
    </location>
</feature>
<feature type="transmembrane region" description="Helical" evidence="1">
    <location>
        <begin position="149"/>
        <end position="176"/>
    </location>
</feature>
<evidence type="ECO:0008006" key="4">
    <source>
        <dbReference type="Google" id="ProtNLM"/>
    </source>
</evidence>
<evidence type="ECO:0000313" key="3">
    <source>
        <dbReference type="Proteomes" id="UP001057532"/>
    </source>
</evidence>
<organism evidence="2 3">
    <name type="scientific">Fructilactobacillus ixorae</name>
    <dbReference type="NCBI Taxonomy" id="1750535"/>
    <lineage>
        <taxon>Bacteria</taxon>
        <taxon>Bacillati</taxon>
        <taxon>Bacillota</taxon>
        <taxon>Bacilli</taxon>
        <taxon>Lactobacillales</taxon>
        <taxon>Lactobacillaceae</taxon>
        <taxon>Fructilactobacillus</taxon>
    </lineage>
</organism>
<keyword evidence="1" id="KW-0812">Transmembrane</keyword>
<dbReference type="EMBL" id="CP097478">
    <property type="protein sequence ID" value="USS93122.1"/>
    <property type="molecule type" value="Genomic_DNA"/>
</dbReference>
<feature type="transmembrane region" description="Helical" evidence="1">
    <location>
        <begin position="188"/>
        <end position="207"/>
    </location>
</feature>
<dbReference type="RefSeq" id="WP_252779901.1">
    <property type="nucleotide sequence ID" value="NZ_CP097478.1"/>
</dbReference>
<keyword evidence="3" id="KW-1185">Reference proteome</keyword>